<reference evidence="3" key="1">
    <citation type="journal article" date="2019" name="Int. J. Syst. Evol. Microbiol.">
        <title>The Global Catalogue of Microorganisms (GCM) 10K type strain sequencing project: providing services to taxonomists for standard genome sequencing and annotation.</title>
        <authorList>
            <consortium name="The Broad Institute Genomics Platform"/>
            <consortium name="The Broad Institute Genome Sequencing Center for Infectious Disease"/>
            <person name="Wu L."/>
            <person name="Ma J."/>
        </authorList>
    </citation>
    <scope>NUCLEOTIDE SEQUENCE [LARGE SCALE GENOMIC DNA]</scope>
    <source>
        <strain evidence="3">KCTC 52366</strain>
    </source>
</reference>
<keyword evidence="1" id="KW-0560">Oxidoreductase</keyword>
<gene>
    <name evidence="2" type="ORF">ACFOGP_16130</name>
</gene>
<organism evidence="2 3">
    <name type="scientific">Psychromarinibacter halotolerans</name>
    <dbReference type="NCBI Taxonomy" id="1775175"/>
    <lineage>
        <taxon>Bacteria</taxon>
        <taxon>Pseudomonadati</taxon>
        <taxon>Pseudomonadota</taxon>
        <taxon>Alphaproteobacteria</taxon>
        <taxon>Rhodobacterales</taxon>
        <taxon>Paracoccaceae</taxon>
        <taxon>Psychromarinibacter</taxon>
    </lineage>
</organism>
<evidence type="ECO:0000313" key="2">
    <source>
        <dbReference type="EMBL" id="MFC3144251.1"/>
    </source>
</evidence>
<dbReference type="RefSeq" id="WP_275631510.1">
    <property type="nucleotide sequence ID" value="NZ_JARGYD010000001.1"/>
</dbReference>
<comment type="caution">
    <text evidence="2">The sequence shown here is derived from an EMBL/GenBank/DDBJ whole genome shotgun (WGS) entry which is preliminary data.</text>
</comment>
<dbReference type="Proteomes" id="UP001595632">
    <property type="component" value="Unassembled WGS sequence"/>
</dbReference>
<evidence type="ECO:0000256" key="1">
    <source>
        <dbReference type="ARBA" id="ARBA00023002"/>
    </source>
</evidence>
<accession>A0ABV7GXK8</accession>
<keyword evidence="3" id="KW-1185">Reference proteome</keyword>
<name>A0ABV7GXK8_9RHOB</name>
<sequence length="361" mass="40231">MATPQPMTKEVLMALDRPQMQDTAALDRLMAQMPDYHSEFAKTYANHAPMVLVALHRIGGDGARMNDWFDHYRDEKKLFGPPARQAPLTAETWETAIGHRDRETDLRDFFVAEVDRLGIEGALAAYLPRLSPGVGASALHALMRMAYALLRKDATEVAVSLAYWSACWLEMPKTTGAAPVTKDPAEVLTRVAAIDALHRLPQKELLWHNMMAVGEVPEFAPVVDWIEVDDDIVARMASASIALFTATQDFCALHAVTGMHWMRIVLPHCPTPDVMLRHFWQGVAALMGSMGFPSLPSAETLDAWRRLPVPSWDEINAAAAQSYDEHDLSITFSCQEEMKLYGDPLYQLAAARRMGLVPDYT</sequence>
<dbReference type="InterPro" id="IPR025337">
    <property type="entry name" value="Questin_oxidase-like"/>
</dbReference>
<dbReference type="Pfam" id="PF14027">
    <property type="entry name" value="Questin_oxidase"/>
    <property type="match status" value="1"/>
</dbReference>
<dbReference type="EMBL" id="JBHRTB010000010">
    <property type="protein sequence ID" value="MFC3144251.1"/>
    <property type="molecule type" value="Genomic_DNA"/>
</dbReference>
<protein>
    <submittedName>
        <fullName evidence="2">Questin oxidase family protein</fullName>
    </submittedName>
</protein>
<dbReference type="PANTHER" id="PTHR35870:SF1">
    <property type="entry name" value="PROTEIN, PUTATIVE (AFU_ORTHOLOGUE AFUA_5G03330)-RELATED"/>
    <property type="match status" value="1"/>
</dbReference>
<dbReference type="PANTHER" id="PTHR35870">
    <property type="entry name" value="PROTEIN, PUTATIVE (AFU_ORTHOLOGUE AFUA_5G03330)-RELATED"/>
    <property type="match status" value="1"/>
</dbReference>
<evidence type="ECO:0000313" key="3">
    <source>
        <dbReference type="Proteomes" id="UP001595632"/>
    </source>
</evidence>
<proteinExistence type="predicted"/>